<dbReference type="STRING" id="104452.A0A0L7LEY1"/>
<comment type="caution">
    <text evidence="4">The sequence shown here is derived from an EMBL/GenBank/DDBJ whole genome shotgun (WGS) entry which is preliminary data.</text>
</comment>
<dbReference type="PROSITE" id="PS50082">
    <property type="entry name" value="WD_REPEATS_2"/>
    <property type="match status" value="1"/>
</dbReference>
<reference evidence="4 5" key="1">
    <citation type="journal article" date="2015" name="Genome Biol. Evol.">
        <title>The genome of winter moth (Operophtera brumata) provides a genomic perspective on sexual dimorphism and phenology.</title>
        <authorList>
            <person name="Derks M.F."/>
            <person name="Smit S."/>
            <person name="Salis L."/>
            <person name="Schijlen E."/>
            <person name="Bossers A."/>
            <person name="Mateman C."/>
            <person name="Pijl A.S."/>
            <person name="de Ridder D."/>
            <person name="Groenen M.A."/>
            <person name="Visser M.E."/>
            <person name="Megens H.J."/>
        </authorList>
    </citation>
    <scope>NUCLEOTIDE SEQUENCE [LARGE SCALE GENOMIC DNA]</scope>
    <source>
        <strain evidence="4">WM2013NL</strain>
        <tissue evidence="4">Head and thorax</tissue>
    </source>
</reference>
<protein>
    <submittedName>
        <fullName evidence="4">Uncharacterized protein</fullName>
    </submittedName>
</protein>
<dbReference type="Proteomes" id="UP000037510">
    <property type="component" value="Unassembled WGS sequence"/>
</dbReference>
<keyword evidence="1 3" id="KW-0853">WD repeat</keyword>
<dbReference type="InterPro" id="IPR001680">
    <property type="entry name" value="WD40_rpt"/>
</dbReference>
<dbReference type="PROSITE" id="PS50294">
    <property type="entry name" value="WD_REPEATS_REGION"/>
    <property type="match status" value="1"/>
</dbReference>
<dbReference type="InterPro" id="IPR019775">
    <property type="entry name" value="WD40_repeat_CS"/>
</dbReference>
<evidence type="ECO:0000313" key="5">
    <source>
        <dbReference type="Proteomes" id="UP000037510"/>
    </source>
</evidence>
<feature type="non-terminal residue" evidence="4">
    <location>
        <position position="133"/>
    </location>
</feature>
<gene>
    <name evidence="4" type="ORF">OBRU01_03484</name>
</gene>
<evidence type="ECO:0000256" key="2">
    <source>
        <dbReference type="ARBA" id="ARBA00022737"/>
    </source>
</evidence>
<dbReference type="InterPro" id="IPR015943">
    <property type="entry name" value="WD40/YVTN_repeat-like_dom_sf"/>
</dbReference>
<evidence type="ECO:0000256" key="3">
    <source>
        <dbReference type="PROSITE-ProRule" id="PRU00221"/>
    </source>
</evidence>
<proteinExistence type="predicted"/>
<dbReference type="PANTHER" id="PTHR13743">
    <property type="entry name" value="BEIGE/BEACH-RELATED"/>
    <property type="match status" value="1"/>
</dbReference>
<feature type="repeat" description="WD" evidence="3">
    <location>
        <begin position="24"/>
        <end position="59"/>
    </location>
</feature>
<dbReference type="SUPFAM" id="SSF50978">
    <property type="entry name" value="WD40 repeat-like"/>
    <property type="match status" value="1"/>
</dbReference>
<evidence type="ECO:0000313" key="4">
    <source>
        <dbReference type="EMBL" id="KOB73960.1"/>
    </source>
</evidence>
<dbReference type="Gene3D" id="2.130.10.10">
    <property type="entry name" value="YVTN repeat-like/Quinoprotein amine dehydrogenase"/>
    <property type="match status" value="1"/>
</dbReference>
<dbReference type="EMBL" id="JTDY01001404">
    <property type="protein sequence ID" value="KOB73960.1"/>
    <property type="molecule type" value="Genomic_DNA"/>
</dbReference>
<keyword evidence="2" id="KW-0677">Repeat</keyword>
<dbReference type="PANTHER" id="PTHR13743:SF112">
    <property type="entry name" value="BEACH DOMAIN-CONTAINING PROTEIN"/>
    <property type="match status" value="1"/>
</dbReference>
<keyword evidence="5" id="KW-1185">Reference proteome</keyword>
<dbReference type="InterPro" id="IPR036322">
    <property type="entry name" value="WD40_repeat_dom_sf"/>
</dbReference>
<dbReference type="InterPro" id="IPR050865">
    <property type="entry name" value="BEACH_Domain"/>
</dbReference>
<dbReference type="PROSITE" id="PS00678">
    <property type="entry name" value="WD_REPEATS_1"/>
    <property type="match status" value="1"/>
</dbReference>
<evidence type="ECO:0000256" key="1">
    <source>
        <dbReference type="ARBA" id="ARBA00022574"/>
    </source>
</evidence>
<name>A0A0L7LEY1_OPEBR</name>
<dbReference type="Pfam" id="PF00400">
    <property type="entry name" value="WD40"/>
    <property type="match status" value="1"/>
</dbReference>
<dbReference type="AlphaFoldDB" id="A0A0L7LEY1"/>
<organism evidence="4 5">
    <name type="scientific">Operophtera brumata</name>
    <name type="common">Winter moth</name>
    <name type="synonym">Phalaena brumata</name>
    <dbReference type="NCBI Taxonomy" id="104452"/>
    <lineage>
        <taxon>Eukaryota</taxon>
        <taxon>Metazoa</taxon>
        <taxon>Ecdysozoa</taxon>
        <taxon>Arthropoda</taxon>
        <taxon>Hexapoda</taxon>
        <taxon>Insecta</taxon>
        <taxon>Pterygota</taxon>
        <taxon>Neoptera</taxon>
        <taxon>Endopterygota</taxon>
        <taxon>Lepidoptera</taxon>
        <taxon>Glossata</taxon>
        <taxon>Ditrysia</taxon>
        <taxon>Geometroidea</taxon>
        <taxon>Geometridae</taxon>
        <taxon>Larentiinae</taxon>
        <taxon>Operophtera</taxon>
    </lineage>
</organism>
<dbReference type="SMART" id="SM00320">
    <property type="entry name" value="WD40"/>
    <property type="match status" value="2"/>
</dbReference>
<accession>A0A0L7LEY1</accession>
<sequence length="133" mass="14723">MDLASKRFLGSNGILRPYSTAYKIYRHSGVILCMCVTRESQYLLTGSEDTTVIVWDLHTLAIKTKILEHIAPVLCVAAIVNRSLVISGGEDSAVIVTSLVHAMEITDDNVFLVTLQTENELHVRTFITGTHLH</sequence>